<evidence type="ECO:0000313" key="2">
    <source>
        <dbReference type="Proteomes" id="UP000297149"/>
    </source>
</evidence>
<dbReference type="InterPro" id="IPR032774">
    <property type="entry name" value="WG_beta_rep"/>
</dbReference>
<reference evidence="2" key="1">
    <citation type="submission" date="2019-02" db="EMBL/GenBank/DDBJ databases">
        <title>Isolation and identification of novel species under the genus Muribaculum.</title>
        <authorList>
            <person name="Miyake S."/>
            <person name="Ding Y."/>
            <person name="Low A."/>
            <person name="Soh M."/>
            <person name="Seedorf H."/>
        </authorList>
    </citation>
    <scope>NUCLEOTIDE SEQUENCE [LARGE SCALE GENOMIC DNA]</scope>
    <source>
        <strain evidence="2">H5</strain>
    </source>
</reference>
<evidence type="ECO:0000313" key="1">
    <source>
        <dbReference type="EMBL" id="QCD42616.1"/>
    </source>
</evidence>
<dbReference type="KEGG" id="ddb:E7747_10190"/>
<dbReference type="AlphaFoldDB" id="A0A4P7W3L9"/>
<sequence>MNKFENNYLIITPPINSRLYSVKRCDNKWGVVDNGNNVIVPFGKYRWIGGFQNGFAKVISHKDTSSSKNVIRTLTLPEKPVLNLAKQGIINELGEEVVPLEYNVWKFYGKDFPSIVIETNAGNKHKIPYNRLKNNPLSVIARLQSMNKAEIVKECNDTYGQNYHEFSGSYAQDVMGYSDDVINEAFEGDPDMYWNID</sequence>
<dbReference type="RefSeq" id="WP_136415764.1">
    <property type="nucleotide sequence ID" value="NZ_CAXHQF010000120.1"/>
</dbReference>
<dbReference type="Pfam" id="PF14903">
    <property type="entry name" value="WG_beta_rep"/>
    <property type="match status" value="1"/>
</dbReference>
<evidence type="ECO:0008006" key="3">
    <source>
        <dbReference type="Google" id="ProtNLM"/>
    </source>
</evidence>
<protein>
    <recommendedName>
        <fullName evidence="3">WG repeat-containing protein</fullName>
    </recommendedName>
</protein>
<organism evidence="1 2">
    <name type="scientific">Duncaniella dubosii</name>
    <dbReference type="NCBI Taxonomy" id="2518971"/>
    <lineage>
        <taxon>Bacteria</taxon>
        <taxon>Pseudomonadati</taxon>
        <taxon>Bacteroidota</taxon>
        <taxon>Bacteroidia</taxon>
        <taxon>Bacteroidales</taxon>
        <taxon>Muribaculaceae</taxon>
        <taxon>Duncaniella</taxon>
    </lineage>
</organism>
<dbReference type="EMBL" id="CP039396">
    <property type="protein sequence ID" value="QCD42616.1"/>
    <property type="molecule type" value="Genomic_DNA"/>
</dbReference>
<keyword evidence="2" id="KW-1185">Reference proteome</keyword>
<accession>A0A4P7W3L9</accession>
<gene>
    <name evidence="1" type="ORF">E7747_10190</name>
</gene>
<proteinExistence type="predicted"/>
<name>A0A4P7W3L9_9BACT</name>
<dbReference type="Proteomes" id="UP000297149">
    <property type="component" value="Chromosome"/>
</dbReference>